<accession>A0A290ZGX6</accession>
<dbReference type="InterPro" id="IPR036291">
    <property type="entry name" value="NAD(P)-bd_dom_sf"/>
</dbReference>
<dbReference type="PANTHER" id="PTHR43677:SF4">
    <property type="entry name" value="QUINONE OXIDOREDUCTASE-LIKE PROTEIN 2"/>
    <property type="match status" value="1"/>
</dbReference>
<dbReference type="Gene3D" id="3.40.50.720">
    <property type="entry name" value="NAD(P)-binding Rossmann-like Domain"/>
    <property type="match status" value="1"/>
</dbReference>
<dbReference type="AlphaFoldDB" id="A0A290ZGX6"/>
<keyword evidence="3" id="KW-1185">Reference proteome</keyword>
<reference evidence="2" key="1">
    <citation type="submission" date="2017-09" db="EMBL/GenBank/DDBJ databases">
        <title>Complete Genome Sequence of ansamitocin-producing Bacterium Actinosynnema pretiosum X47.</title>
        <authorList>
            <person name="Cao G."/>
            <person name="Zong G."/>
            <person name="Zhong C."/>
            <person name="Fu J."/>
        </authorList>
    </citation>
    <scope>NUCLEOTIDE SEQUENCE [LARGE SCALE GENOMIC DNA]</scope>
    <source>
        <strain evidence="2">X47</strain>
    </source>
</reference>
<organism evidence="2 3">
    <name type="scientific">Actinosynnema pretiosum</name>
    <dbReference type="NCBI Taxonomy" id="42197"/>
    <lineage>
        <taxon>Bacteria</taxon>
        <taxon>Bacillati</taxon>
        <taxon>Actinomycetota</taxon>
        <taxon>Actinomycetes</taxon>
        <taxon>Pseudonocardiales</taxon>
        <taxon>Pseudonocardiaceae</taxon>
        <taxon>Actinosynnema</taxon>
    </lineage>
</organism>
<proteinExistence type="predicted"/>
<dbReference type="Gene3D" id="3.90.180.10">
    <property type="entry name" value="Medium-chain alcohol dehydrogenases, catalytic domain"/>
    <property type="match status" value="1"/>
</dbReference>
<dbReference type="KEGG" id="apre:CNX65_17385"/>
<sequence>MAARGDYPFFPGPGAAPGLEVVGRTPDGRRVLALPRFGGCAERVAVDADRLLPAPDGLDAIGLGLNALVAELTLHRARVNPGDRVLVRGAGGGIGVLAVQIARARGAQVTAITSSPARAARLRALGATTTVDRTDAAPEGEHDVVVDTVAGPGMAEHLPLLAPNGRYALCGGVAGDPGPEPFAALLRHFHHSPTLIALSLNSITPDELARSWERVRALADSGALRPVVERRLPLDRIAEALRLVGSGRVFGKVVVRAR</sequence>
<gene>
    <name evidence="2" type="ORF">CNX65_17385</name>
</gene>
<dbReference type="InterPro" id="IPR051397">
    <property type="entry name" value="Zn-ADH-like_protein"/>
</dbReference>
<dbReference type="InterPro" id="IPR020843">
    <property type="entry name" value="ER"/>
</dbReference>
<evidence type="ECO:0000313" key="2">
    <source>
        <dbReference type="EMBL" id="ATE58229.1"/>
    </source>
</evidence>
<name>A0A290ZGX6_9PSEU</name>
<dbReference type="EMBL" id="CP023445">
    <property type="protein sequence ID" value="ATE58229.1"/>
    <property type="molecule type" value="Genomic_DNA"/>
</dbReference>
<dbReference type="PANTHER" id="PTHR43677">
    <property type="entry name" value="SHORT-CHAIN DEHYDROGENASE/REDUCTASE"/>
    <property type="match status" value="1"/>
</dbReference>
<evidence type="ECO:0000313" key="3">
    <source>
        <dbReference type="Proteomes" id="UP000218505"/>
    </source>
</evidence>
<dbReference type="SMART" id="SM00829">
    <property type="entry name" value="PKS_ER"/>
    <property type="match status" value="1"/>
</dbReference>
<dbReference type="GO" id="GO:0016491">
    <property type="term" value="F:oxidoreductase activity"/>
    <property type="evidence" value="ECO:0007669"/>
    <property type="project" value="InterPro"/>
</dbReference>
<dbReference type="PROSITE" id="PS01162">
    <property type="entry name" value="QOR_ZETA_CRYSTAL"/>
    <property type="match status" value="1"/>
</dbReference>
<dbReference type="GO" id="GO:0008270">
    <property type="term" value="F:zinc ion binding"/>
    <property type="evidence" value="ECO:0007669"/>
    <property type="project" value="InterPro"/>
</dbReference>
<dbReference type="SUPFAM" id="SSF51735">
    <property type="entry name" value="NAD(P)-binding Rossmann-fold domains"/>
    <property type="match status" value="1"/>
</dbReference>
<dbReference type="SUPFAM" id="SSF50129">
    <property type="entry name" value="GroES-like"/>
    <property type="match status" value="1"/>
</dbReference>
<dbReference type="InterPro" id="IPR002364">
    <property type="entry name" value="Quin_OxRdtase/zeta-crystal_CS"/>
</dbReference>
<evidence type="ECO:0000259" key="1">
    <source>
        <dbReference type="SMART" id="SM00829"/>
    </source>
</evidence>
<dbReference type="Proteomes" id="UP000218505">
    <property type="component" value="Chromosome"/>
</dbReference>
<dbReference type="InterPro" id="IPR011032">
    <property type="entry name" value="GroES-like_sf"/>
</dbReference>
<dbReference type="Pfam" id="PF13602">
    <property type="entry name" value="ADH_zinc_N_2"/>
    <property type="match status" value="1"/>
</dbReference>
<feature type="domain" description="Enoyl reductase (ER)" evidence="1">
    <location>
        <begin position="5"/>
        <end position="255"/>
    </location>
</feature>
<protein>
    <submittedName>
        <fullName evidence="2">Oxidoreductase</fullName>
    </submittedName>
</protein>